<dbReference type="GO" id="GO:0006418">
    <property type="term" value="P:tRNA aminoacylation for protein translation"/>
    <property type="evidence" value="ECO:0007669"/>
    <property type="project" value="InterPro"/>
</dbReference>
<sequence>MVQAALAAAQNPASAVRTLQMLQQASPAMPTKPSRTAQPVPTTAASAGSGPECQEALQFISSCQASGRQPLDAEIDWLVGLREQFRQKREFNAADELRNALRSALGVELDERQKTWTSSDGRQGAIPMWSAIAA</sequence>
<accession>A0A7S1RDA7</accession>
<dbReference type="Gene3D" id="1.20.120.1910">
    <property type="entry name" value="Cysteine-tRNA ligase, C-terminal anti-codon recognition domain"/>
    <property type="match status" value="1"/>
</dbReference>
<name>A0A7S1RDA7_ALECA</name>
<feature type="compositionally biased region" description="Polar residues" evidence="1">
    <location>
        <begin position="33"/>
        <end position="46"/>
    </location>
</feature>
<dbReference type="EMBL" id="HBGE01066123">
    <property type="protein sequence ID" value="CAD9162912.1"/>
    <property type="molecule type" value="Transcribed_RNA"/>
</dbReference>
<dbReference type="SUPFAM" id="SSF47323">
    <property type="entry name" value="Anticodon-binding domain of a subclass of class I aminoacyl-tRNA synthetases"/>
    <property type="match status" value="1"/>
</dbReference>
<gene>
    <name evidence="2" type="ORF">ACAT0790_LOCUS39677</name>
</gene>
<evidence type="ECO:0000256" key="1">
    <source>
        <dbReference type="SAM" id="MobiDB-lite"/>
    </source>
</evidence>
<reference evidence="2" key="1">
    <citation type="submission" date="2021-01" db="EMBL/GenBank/DDBJ databases">
        <authorList>
            <person name="Corre E."/>
            <person name="Pelletier E."/>
            <person name="Niang G."/>
            <person name="Scheremetjew M."/>
            <person name="Finn R."/>
            <person name="Kale V."/>
            <person name="Holt S."/>
            <person name="Cochrane G."/>
            <person name="Meng A."/>
            <person name="Brown T."/>
            <person name="Cohen L."/>
        </authorList>
    </citation>
    <scope>NUCLEOTIDE SEQUENCE</scope>
    <source>
        <strain evidence="2">OF101</strain>
    </source>
</reference>
<dbReference type="InterPro" id="IPR009080">
    <property type="entry name" value="tRNAsynth_Ia_anticodon-bd"/>
</dbReference>
<organism evidence="2">
    <name type="scientific">Alexandrium catenella</name>
    <name type="common">Red tide dinoflagellate</name>
    <name type="synonym">Gonyaulax catenella</name>
    <dbReference type="NCBI Taxonomy" id="2925"/>
    <lineage>
        <taxon>Eukaryota</taxon>
        <taxon>Sar</taxon>
        <taxon>Alveolata</taxon>
        <taxon>Dinophyceae</taxon>
        <taxon>Gonyaulacales</taxon>
        <taxon>Pyrocystaceae</taxon>
        <taxon>Alexandrium</taxon>
    </lineage>
</organism>
<feature type="region of interest" description="Disordered" evidence="1">
    <location>
        <begin position="24"/>
        <end position="49"/>
    </location>
</feature>
<dbReference type="AlphaFoldDB" id="A0A7S1RDA7"/>
<protein>
    <submittedName>
        <fullName evidence="2">Uncharacterized protein</fullName>
    </submittedName>
</protein>
<proteinExistence type="predicted"/>
<dbReference type="GO" id="GO:0005524">
    <property type="term" value="F:ATP binding"/>
    <property type="evidence" value="ECO:0007669"/>
    <property type="project" value="InterPro"/>
</dbReference>
<evidence type="ECO:0000313" key="2">
    <source>
        <dbReference type="EMBL" id="CAD9162912.1"/>
    </source>
</evidence>
<dbReference type="GO" id="GO:0004812">
    <property type="term" value="F:aminoacyl-tRNA ligase activity"/>
    <property type="evidence" value="ECO:0007669"/>
    <property type="project" value="InterPro"/>
</dbReference>